<dbReference type="WBParaSite" id="SVE_1419400.1">
    <property type="protein sequence ID" value="SVE_1419400.1"/>
    <property type="gene ID" value="SVE_1419400"/>
</dbReference>
<proteinExistence type="predicted"/>
<dbReference type="AlphaFoldDB" id="A0A0K0FST6"/>
<organism evidence="1 2">
    <name type="scientific">Strongyloides venezuelensis</name>
    <name type="common">Threadworm</name>
    <dbReference type="NCBI Taxonomy" id="75913"/>
    <lineage>
        <taxon>Eukaryota</taxon>
        <taxon>Metazoa</taxon>
        <taxon>Ecdysozoa</taxon>
        <taxon>Nematoda</taxon>
        <taxon>Chromadorea</taxon>
        <taxon>Rhabditida</taxon>
        <taxon>Tylenchina</taxon>
        <taxon>Panagrolaimomorpha</taxon>
        <taxon>Strongyloidoidea</taxon>
        <taxon>Strongyloididae</taxon>
        <taxon>Strongyloides</taxon>
    </lineage>
</organism>
<keyword evidence="1" id="KW-1185">Reference proteome</keyword>
<reference evidence="2" key="2">
    <citation type="submission" date="2015-08" db="UniProtKB">
        <authorList>
            <consortium name="WormBaseParasite"/>
        </authorList>
    </citation>
    <scope>IDENTIFICATION</scope>
</reference>
<accession>A0A0K0FST6</accession>
<evidence type="ECO:0000313" key="1">
    <source>
        <dbReference type="Proteomes" id="UP000035680"/>
    </source>
</evidence>
<reference evidence="1" key="1">
    <citation type="submission" date="2014-07" db="EMBL/GenBank/DDBJ databases">
        <authorList>
            <person name="Martin A.A"/>
            <person name="De Silva N."/>
        </authorList>
    </citation>
    <scope>NUCLEOTIDE SEQUENCE</scope>
</reference>
<evidence type="ECO:0000313" key="2">
    <source>
        <dbReference type="WBParaSite" id="SVE_1419400.1"/>
    </source>
</evidence>
<protein>
    <submittedName>
        <fullName evidence="2">DNA-directed RNA polymerase</fullName>
    </submittedName>
</protein>
<dbReference type="Proteomes" id="UP000035680">
    <property type="component" value="Unassembled WGS sequence"/>
</dbReference>
<sequence>MREVYGGGLIHEVAKANGMYNGAISKKVTEMKQLFESLANGKCLPVEMSRKFKSMAYNLREIEKSDVSIIEY</sequence>
<name>A0A0K0FST6_STRVS</name>